<dbReference type="SUPFAM" id="SSF56935">
    <property type="entry name" value="Porins"/>
    <property type="match status" value="1"/>
</dbReference>
<dbReference type="InterPro" id="IPR012910">
    <property type="entry name" value="Plug_dom"/>
</dbReference>
<comment type="cofactor">
    <cofactor evidence="1">
        <name>Mg(2+)</name>
        <dbReference type="ChEBI" id="CHEBI:18420"/>
    </cofactor>
</comment>
<dbReference type="InterPro" id="IPR004436">
    <property type="entry name" value="Isocitrate_DH_NADP_mono"/>
</dbReference>
<dbReference type="GO" id="GO:0009279">
    <property type="term" value="C:cell outer membrane"/>
    <property type="evidence" value="ECO:0007669"/>
    <property type="project" value="UniProtKB-SubCell"/>
</dbReference>
<dbReference type="InterPro" id="IPR039426">
    <property type="entry name" value="TonB-dep_rcpt-like"/>
</dbReference>
<keyword evidence="9" id="KW-0479">Metal-binding</keyword>
<feature type="signal peptide" evidence="18">
    <location>
        <begin position="1"/>
        <end position="22"/>
    </location>
</feature>
<evidence type="ECO:0000256" key="11">
    <source>
        <dbReference type="ARBA" id="ARBA00022857"/>
    </source>
</evidence>
<evidence type="ECO:0000256" key="16">
    <source>
        <dbReference type="ARBA" id="ARBA00046318"/>
    </source>
</evidence>
<dbReference type="GO" id="GO:0004450">
    <property type="term" value="F:isocitrate dehydrogenase (NADP+) activity"/>
    <property type="evidence" value="ECO:0007669"/>
    <property type="project" value="UniProtKB-EC"/>
</dbReference>
<evidence type="ECO:0000256" key="6">
    <source>
        <dbReference type="ARBA" id="ARBA00022452"/>
    </source>
</evidence>
<evidence type="ECO:0000256" key="3">
    <source>
        <dbReference type="ARBA" id="ARBA00013013"/>
    </source>
</evidence>
<keyword evidence="11" id="KW-0521">NADP</keyword>
<keyword evidence="6 17" id="KW-1134">Transmembrane beta strand</keyword>
<comment type="similarity">
    <text evidence="16">Belongs to the monomeric-type IDH family.</text>
</comment>
<dbReference type="InterPro" id="IPR036942">
    <property type="entry name" value="Beta-barrel_TonB_sf"/>
</dbReference>
<keyword evidence="10" id="KW-0460">Magnesium</keyword>
<evidence type="ECO:0000259" key="19">
    <source>
        <dbReference type="Pfam" id="PF07715"/>
    </source>
</evidence>
<dbReference type="Gene3D" id="2.40.170.20">
    <property type="entry name" value="TonB-dependent receptor, beta-barrel domain"/>
    <property type="match status" value="1"/>
</dbReference>
<dbReference type="PANTHER" id="PTHR36999:SF1">
    <property type="entry name" value="ISOCITRATE DEHYDROGENASE (NADP(+))"/>
    <property type="match status" value="1"/>
</dbReference>
<sequence>MILSLKVCLTAFFLCFFSVVIAQEKFTLSGTIADGSNKETLIGASVYIKELQTAVSTNASGFYSISLPAGTYTLQVSYVSFGTIEQTVTLTKNTKKNFNLSNSTEELQEVVISQNAKRANIKTPEMSVNKLTVQDIKKMPVVMGEVDVIRSLMTLPGVTNGGEGASGFNVRGGAADQNLILLDDAMLFNSSHLFGFFSVFNSDAIKDLNLYKGGIPARFGGRVSSVLDINQREGNTDGYHAQGGIGLISSRLVAEGPINKGKGSFLVGGRTSYAHLFLKLADNDNTAYFYDVNMKLKYDLNPTNKIYLSGYLGRDVLKINDNFSNVYGNTVLNFGWNHKFSDNVSSNMAAIYSDYLYGMKLDFIGFNWDSGIESFTFKYDFKHKLNDKFKLTYGASGIYYNFNPGTITPSRADSGINARQLDRKYAFESALYLDATNDITSKLSVTYGLRYSMFNRLGAQTVNVYENNRAVVYNDALHIYEKAVPVGTEYFGRNKSIANFGNLEPRAAVSYLLSEDASVKASYNRMAQYLHLISNTASATPLDVWAPSDNFIKPQILDQVALGYFRNFKNDAYALETEVFYKTLKNRVDYIDGADLIANEAIEQVVLPGKARAYGLEVLVRKNTGKLTGWVAYTLSRAEQQTPGRTPNESGINNGKWYHTGYDKLHNLSVTASYAYTQKWSFSAIFALQSGQPVTYPNGQYSYGGINIPSYGTRNENRLPVYHHLDISATYAPKPEKKKGWQGEWVFSIYNLYNRQNAASISFRQNEDTGNNEAVRLSIFGVIPSVTYNFKF</sequence>
<dbReference type="STRING" id="1121895.GCA_000378485_02891"/>
<dbReference type="Gene3D" id="2.60.40.1120">
    <property type="entry name" value="Carboxypeptidase-like, regulatory domain"/>
    <property type="match status" value="1"/>
</dbReference>
<dbReference type="Pfam" id="PF13715">
    <property type="entry name" value="CarbopepD_reg_2"/>
    <property type="match status" value="1"/>
</dbReference>
<dbReference type="EC" id="1.1.1.42" evidence="3"/>
<feature type="chain" id="PRO_5001991439" description="isocitrate dehydrogenase (NADP(+))" evidence="18">
    <location>
        <begin position="23"/>
        <end position="792"/>
    </location>
</feature>
<keyword evidence="13 17" id="KW-0472">Membrane</keyword>
<gene>
    <name evidence="20" type="ORF">Q765_17240</name>
</gene>
<evidence type="ECO:0000256" key="18">
    <source>
        <dbReference type="SAM" id="SignalP"/>
    </source>
</evidence>
<dbReference type="RefSeq" id="WP_020214060.1">
    <property type="nucleotide sequence ID" value="NZ_JRLX01000025.1"/>
</dbReference>
<evidence type="ECO:0000256" key="9">
    <source>
        <dbReference type="ARBA" id="ARBA00022723"/>
    </source>
</evidence>
<dbReference type="Gene3D" id="2.170.130.10">
    <property type="entry name" value="TonB-dependent receptor, plug domain"/>
    <property type="match status" value="1"/>
</dbReference>
<dbReference type="Pfam" id="PF07715">
    <property type="entry name" value="Plug"/>
    <property type="match status" value="1"/>
</dbReference>
<dbReference type="GO" id="GO:0006097">
    <property type="term" value="P:glyoxylate cycle"/>
    <property type="evidence" value="ECO:0007669"/>
    <property type="project" value="UniProtKB-KW"/>
</dbReference>
<dbReference type="AlphaFoldDB" id="A0A0A2LZ14"/>
<reference evidence="20 21" key="1">
    <citation type="submission" date="2013-09" db="EMBL/GenBank/DDBJ databases">
        <authorList>
            <person name="Zeng Z."/>
            <person name="Chen C."/>
        </authorList>
    </citation>
    <scope>NUCLEOTIDE SEQUENCE [LARGE SCALE GENOMIC DNA]</scope>
    <source>
        <strain evidence="20 21">WB 3.3-2</strain>
    </source>
</reference>
<dbReference type="EMBL" id="JRLX01000025">
    <property type="protein sequence ID" value="KGO85239.1"/>
    <property type="molecule type" value="Genomic_DNA"/>
</dbReference>
<comment type="subcellular location">
    <subcellularLocation>
        <location evidence="2 17">Cell outer membrane</location>
        <topology evidence="2 17">Multi-pass membrane protein</topology>
    </subcellularLocation>
</comment>
<dbReference type="GO" id="GO:0046872">
    <property type="term" value="F:metal ion binding"/>
    <property type="evidence" value="ECO:0007669"/>
    <property type="project" value="UniProtKB-KW"/>
</dbReference>
<dbReference type="SUPFAM" id="SSF49464">
    <property type="entry name" value="Carboxypeptidase regulatory domain-like"/>
    <property type="match status" value="1"/>
</dbReference>
<keyword evidence="4" id="KW-0329">Glyoxylate bypass</keyword>
<keyword evidence="18" id="KW-0732">Signal</keyword>
<dbReference type="PROSITE" id="PS52016">
    <property type="entry name" value="TONB_DEPENDENT_REC_3"/>
    <property type="match status" value="1"/>
</dbReference>
<dbReference type="GO" id="GO:0006099">
    <property type="term" value="P:tricarboxylic acid cycle"/>
    <property type="evidence" value="ECO:0007669"/>
    <property type="project" value="UniProtKB-KW"/>
</dbReference>
<proteinExistence type="inferred from homology"/>
<comment type="similarity">
    <text evidence="17">Belongs to the TonB-dependent receptor family.</text>
</comment>
<evidence type="ECO:0000256" key="12">
    <source>
        <dbReference type="ARBA" id="ARBA00023002"/>
    </source>
</evidence>
<evidence type="ECO:0000256" key="2">
    <source>
        <dbReference type="ARBA" id="ARBA00004571"/>
    </source>
</evidence>
<evidence type="ECO:0000256" key="15">
    <source>
        <dbReference type="ARBA" id="ARBA00023554"/>
    </source>
</evidence>
<evidence type="ECO:0000256" key="13">
    <source>
        <dbReference type="ARBA" id="ARBA00023136"/>
    </source>
</evidence>
<evidence type="ECO:0000313" key="21">
    <source>
        <dbReference type="Proteomes" id="UP000030152"/>
    </source>
</evidence>
<comment type="catalytic activity">
    <reaction evidence="15">
        <text>D-threo-isocitrate + NADP(+) = 2-oxoglutarate + CO2 + NADPH</text>
        <dbReference type="Rhea" id="RHEA:19629"/>
        <dbReference type="ChEBI" id="CHEBI:15562"/>
        <dbReference type="ChEBI" id="CHEBI:16526"/>
        <dbReference type="ChEBI" id="CHEBI:16810"/>
        <dbReference type="ChEBI" id="CHEBI:57783"/>
        <dbReference type="ChEBI" id="CHEBI:58349"/>
        <dbReference type="EC" id="1.1.1.42"/>
    </reaction>
</comment>
<dbReference type="PANTHER" id="PTHR36999">
    <property type="entry name" value="ISOCITRATE DEHYDROGENASE [NADP]"/>
    <property type="match status" value="1"/>
</dbReference>
<dbReference type="InterPro" id="IPR037066">
    <property type="entry name" value="Plug_dom_sf"/>
</dbReference>
<keyword evidence="21" id="KW-1185">Reference proteome</keyword>
<keyword evidence="5 17" id="KW-0813">Transport</keyword>
<organism evidence="20 21">
    <name type="scientific">Flavobacterium rivuli WB 3.3-2 = DSM 21788</name>
    <dbReference type="NCBI Taxonomy" id="1121895"/>
    <lineage>
        <taxon>Bacteria</taxon>
        <taxon>Pseudomonadati</taxon>
        <taxon>Bacteroidota</taxon>
        <taxon>Flavobacteriia</taxon>
        <taxon>Flavobacteriales</taxon>
        <taxon>Flavobacteriaceae</taxon>
        <taxon>Flavobacterium</taxon>
    </lineage>
</organism>
<comment type="caution">
    <text evidence="20">The sequence shown here is derived from an EMBL/GenBank/DDBJ whole genome shotgun (WGS) entry which is preliminary data.</text>
</comment>
<dbReference type="OrthoDB" id="9803050at2"/>
<accession>A0A0A2LZ14</accession>
<dbReference type="eggNOG" id="COG4771">
    <property type="taxonomic scope" value="Bacteria"/>
</dbReference>
<evidence type="ECO:0000256" key="10">
    <source>
        <dbReference type="ARBA" id="ARBA00022842"/>
    </source>
</evidence>
<evidence type="ECO:0000256" key="1">
    <source>
        <dbReference type="ARBA" id="ARBA00001946"/>
    </source>
</evidence>
<keyword evidence="8 17" id="KW-0812">Transmembrane</keyword>
<keyword evidence="14 17" id="KW-0998">Cell outer membrane</keyword>
<dbReference type="Proteomes" id="UP000030152">
    <property type="component" value="Unassembled WGS sequence"/>
</dbReference>
<protein>
    <recommendedName>
        <fullName evidence="3">isocitrate dehydrogenase (NADP(+))</fullName>
        <ecNumber evidence="3">1.1.1.42</ecNumber>
    </recommendedName>
</protein>
<evidence type="ECO:0000313" key="20">
    <source>
        <dbReference type="EMBL" id="KGO85239.1"/>
    </source>
</evidence>
<evidence type="ECO:0000256" key="4">
    <source>
        <dbReference type="ARBA" id="ARBA00022435"/>
    </source>
</evidence>
<name>A0A0A2LZ14_9FLAO</name>
<evidence type="ECO:0000256" key="5">
    <source>
        <dbReference type="ARBA" id="ARBA00022448"/>
    </source>
</evidence>
<keyword evidence="20" id="KW-0176">Collagen</keyword>
<evidence type="ECO:0000256" key="8">
    <source>
        <dbReference type="ARBA" id="ARBA00022692"/>
    </source>
</evidence>
<feature type="domain" description="TonB-dependent receptor plug" evidence="19">
    <location>
        <begin position="126"/>
        <end position="222"/>
    </location>
</feature>
<keyword evidence="12" id="KW-0560">Oxidoreductase</keyword>
<evidence type="ECO:0000256" key="14">
    <source>
        <dbReference type="ARBA" id="ARBA00023237"/>
    </source>
</evidence>
<evidence type="ECO:0000256" key="7">
    <source>
        <dbReference type="ARBA" id="ARBA00022532"/>
    </source>
</evidence>
<dbReference type="InterPro" id="IPR008969">
    <property type="entry name" value="CarboxyPept-like_regulatory"/>
</dbReference>
<evidence type="ECO:0000256" key="17">
    <source>
        <dbReference type="PROSITE-ProRule" id="PRU01360"/>
    </source>
</evidence>
<keyword evidence="7" id="KW-0816">Tricarboxylic acid cycle</keyword>